<dbReference type="PROSITE" id="PS50262">
    <property type="entry name" value="G_PROTEIN_RECEP_F1_2"/>
    <property type="match status" value="1"/>
</dbReference>
<dbReference type="Proteomes" id="UP000242188">
    <property type="component" value="Unassembled WGS sequence"/>
</dbReference>
<dbReference type="PRINTS" id="PR01012">
    <property type="entry name" value="NRPEPTIDEYR"/>
</dbReference>
<dbReference type="GO" id="GO:0005886">
    <property type="term" value="C:plasma membrane"/>
    <property type="evidence" value="ECO:0007669"/>
    <property type="project" value="TreeGrafter"/>
</dbReference>
<feature type="transmembrane region" description="Helical" evidence="10">
    <location>
        <begin position="54"/>
        <end position="75"/>
    </location>
</feature>
<evidence type="ECO:0000256" key="5">
    <source>
        <dbReference type="ARBA" id="ARBA00023040"/>
    </source>
</evidence>
<dbReference type="PANTHER" id="PTHR45695:SF22">
    <property type="entry name" value="G-PROTEIN COUPLED RECEPTORS FAMILY 1 PROFILE DOMAIN-CONTAINING PROTEIN"/>
    <property type="match status" value="1"/>
</dbReference>
<feature type="transmembrane region" description="Helical" evidence="10">
    <location>
        <begin position="87"/>
        <end position="112"/>
    </location>
</feature>
<proteinExistence type="inferred from homology"/>
<evidence type="ECO:0000256" key="9">
    <source>
        <dbReference type="RuleBase" id="RU000688"/>
    </source>
</evidence>
<evidence type="ECO:0000256" key="8">
    <source>
        <dbReference type="ARBA" id="ARBA00023224"/>
    </source>
</evidence>
<comment type="subcellular location">
    <subcellularLocation>
        <location evidence="1">Membrane</location>
        <topology evidence="1">Multi-pass membrane protein</topology>
    </subcellularLocation>
</comment>
<evidence type="ECO:0000256" key="2">
    <source>
        <dbReference type="ARBA" id="ARBA00010663"/>
    </source>
</evidence>
<dbReference type="InterPro" id="IPR000611">
    <property type="entry name" value="NPY_rcpt"/>
</dbReference>
<evidence type="ECO:0000256" key="1">
    <source>
        <dbReference type="ARBA" id="ARBA00004141"/>
    </source>
</evidence>
<comment type="caution">
    <text evidence="12">The sequence shown here is derived from an EMBL/GenBank/DDBJ whole genome shotgun (WGS) entry which is preliminary data.</text>
</comment>
<dbReference type="OrthoDB" id="9979846at2759"/>
<dbReference type="SUPFAM" id="SSF81321">
    <property type="entry name" value="Family A G protein-coupled receptor-like"/>
    <property type="match status" value="1"/>
</dbReference>
<dbReference type="PANTHER" id="PTHR45695">
    <property type="entry name" value="LEUCOKININ RECEPTOR-RELATED"/>
    <property type="match status" value="1"/>
</dbReference>
<feature type="transmembrane region" description="Helical" evidence="10">
    <location>
        <begin position="132"/>
        <end position="150"/>
    </location>
</feature>
<dbReference type="EMBL" id="NEDP02001973">
    <property type="protein sequence ID" value="OWF52084.1"/>
    <property type="molecule type" value="Genomic_DNA"/>
</dbReference>
<keyword evidence="7 9" id="KW-0675">Receptor</keyword>
<sequence length="384" mass="43358">MSGISQNSSLSITSTNSSHGGNASFPFFNFSSFVIPEDSLLPEPLPNPVIDTFLVLYMLIILLALLGNVPVIIIIGCVKQIRSVTDVFILSLAVSDLMIATLNMPFHLHFIVANEWLTGGKTGEFLCKFTTYIQGVTVVSSILTLLVIAIDRYVVICNHKIAGKLHTKKSAYIYLCAVWIISLCALSPHLVFQCLDTRVKVRRVGSFLILDGFGFLCAEFYPNDYGSKLYTAFTYGFLYILPVIIMAYTYGKIAHRLWIHPPIGDILENPLHHQRVVLPKKKIIKVMIVVFLAFTILWLPFFTFSLYAEFAETKDTTFRIKMAVLKLIGYSNCCVNPIIYTFLNKNFQQEVLQLFCKNRVMKINVQTTLGSTNTRTETIRKSKF</sequence>
<feature type="transmembrane region" description="Helical" evidence="10">
    <location>
        <begin position="323"/>
        <end position="343"/>
    </location>
</feature>
<accession>A0A210QTN0</accession>
<gene>
    <name evidence="12" type="ORF">KP79_PYT06232</name>
</gene>
<evidence type="ECO:0000256" key="4">
    <source>
        <dbReference type="ARBA" id="ARBA00022989"/>
    </source>
</evidence>
<feature type="domain" description="G-protein coupled receptors family 1 profile" evidence="11">
    <location>
        <begin position="67"/>
        <end position="340"/>
    </location>
</feature>
<dbReference type="PROSITE" id="PS00237">
    <property type="entry name" value="G_PROTEIN_RECEP_F1_1"/>
    <property type="match status" value="1"/>
</dbReference>
<name>A0A210QTN0_MIZYE</name>
<evidence type="ECO:0000259" key="11">
    <source>
        <dbReference type="PROSITE" id="PS50262"/>
    </source>
</evidence>
<evidence type="ECO:0000256" key="10">
    <source>
        <dbReference type="SAM" id="Phobius"/>
    </source>
</evidence>
<keyword evidence="13" id="KW-1185">Reference proteome</keyword>
<keyword evidence="3 9" id="KW-0812">Transmembrane</keyword>
<protein>
    <submittedName>
        <fullName evidence="12">Pyroglutamylated RFamide peptide receptor</fullName>
    </submittedName>
</protein>
<keyword evidence="8 9" id="KW-0807">Transducer</keyword>
<feature type="transmembrane region" description="Helical" evidence="10">
    <location>
        <begin position="171"/>
        <end position="192"/>
    </location>
</feature>
<evidence type="ECO:0000313" key="13">
    <source>
        <dbReference type="Proteomes" id="UP000242188"/>
    </source>
</evidence>
<dbReference type="AlphaFoldDB" id="A0A210QTN0"/>
<evidence type="ECO:0000313" key="12">
    <source>
        <dbReference type="EMBL" id="OWF52084.1"/>
    </source>
</evidence>
<dbReference type="Gene3D" id="1.20.1070.10">
    <property type="entry name" value="Rhodopsin 7-helix transmembrane proteins"/>
    <property type="match status" value="1"/>
</dbReference>
<keyword evidence="4 10" id="KW-1133">Transmembrane helix</keyword>
<keyword evidence="6 10" id="KW-0472">Membrane</keyword>
<dbReference type="GO" id="GO:0004983">
    <property type="term" value="F:neuropeptide Y receptor activity"/>
    <property type="evidence" value="ECO:0007669"/>
    <property type="project" value="InterPro"/>
</dbReference>
<organism evidence="12 13">
    <name type="scientific">Mizuhopecten yessoensis</name>
    <name type="common">Japanese scallop</name>
    <name type="synonym">Patinopecten yessoensis</name>
    <dbReference type="NCBI Taxonomy" id="6573"/>
    <lineage>
        <taxon>Eukaryota</taxon>
        <taxon>Metazoa</taxon>
        <taxon>Spiralia</taxon>
        <taxon>Lophotrochozoa</taxon>
        <taxon>Mollusca</taxon>
        <taxon>Bivalvia</taxon>
        <taxon>Autobranchia</taxon>
        <taxon>Pteriomorphia</taxon>
        <taxon>Pectinida</taxon>
        <taxon>Pectinoidea</taxon>
        <taxon>Pectinidae</taxon>
        <taxon>Mizuhopecten</taxon>
    </lineage>
</organism>
<dbReference type="PRINTS" id="PR00237">
    <property type="entry name" value="GPCRRHODOPSN"/>
</dbReference>
<evidence type="ECO:0000256" key="6">
    <source>
        <dbReference type="ARBA" id="ARBA00023136"/>
    </source>
</evidence>
<comment type="similarity">
    <text evidence="2 9">Belongs to the G-protein coupled receptor 1 family.</text>
</comment>
<keyword evidence="5 9" id="KW-0297">G-protein coupled receptor</keyword>
<evidence type="ECO:0000256" key="3">
    <source>
        <dbReference type="ARBA" id="ARBA00022692"/>
    </source>
</evidence>
<feature type="transmembrane region" description="Helical" evidence="10">
    <location>
        <begin position="229"/>
        <end position="250"/>
    </location>
</feature>
<dbReference type="STRING" id="6573.A0A210QTN0"/>
<feature type="transmembrane region" description="Helical" evidence="10">
    <location>
        <begin position="283"/>
        <end position="303"/>
    </location>
</feature>
<dbReference type="InterPro" id="IPR000276">
    <property type="entry name" value="GPCR_Rhodpsn"/>
</dbReference>
<dbReference type="InterPro" id="IPR017452">
    <property type="entry name" value="GPCR_Rhodpsn_7TM"/>
</dbReference>
<evidence type="ECO:0000256" key="7">
    <source>
        <dbReference type="ARBA" id="ARBA00023170"/>
    </source>
</evidence>
<reference evidence="12 13" key="1">
    <citation type="journal article" date="2017" name="Nat. Ecol. Evol.">
        <title>Scallop genome provides insights into evolution of bilaterian karyotype and development.</title>
        <authorList>
            <person name="Wang S."/>
            <person name="Zhang J."/>
            <person name="Jiao W."/>
            <person name="Li J."/>
            <person name="Xun X."/>
            <person name="Sun Y."/>
            <person name="Guo X."/>
            <person name="Huan P."/>
            <person name="Dong B."/>
            <person name="Zhang L."/>
            <person name="Hu X."/>
            <person name="Sun X."/>
            <person name="Wang J."/>
            <person name="Zhao C."/>
            <person name="Wang Y."/>
            <person name="Wang D."/>
            <person name="Huang X."/>
            <person name="Wang R."/>
            <person name="Lv J."/>
            <person name="Li Y."/>
            <person name="Zhang Z."/>
            <person name="Liu B."/>
            <person name="Lu W."/>
            <person name="Hui Y."/>
            <person name="Liang J."/>
            <person name="Zhou Z."/>
            <person name="Hou R."/>
            <person name="Li X."/>
            <person name="Liu Y."/>
            <person name="Li H."/>
            <person name="Ning X."/>
            <person name="Lin Y."/>
            <person name="Zhao L."/>
            <person name="Xing Q."/>
            <person name="Dou J."/>
            <person name="Li Y."/>
            <person name="Mao J."/>
            <person name="Guo H."/>
            <person name="Dou H."/>
            <person name="Li T."/>
            <person name="Mu C."/>
            <person name="Jiang W."/>
            <person name="Fu Q."/>
            <person name="Fu X."/>
            <person name="Miao Y."/>
            <person name="Liu J."/>
            <person name="Yu Q."/>
            <person name="Li R."/>
            <person name="Liao H."/>
            <person name="Li X."/>
            <person name="Kong Y."/>
            <person name="Jiang Z."/>
            <person name="Chourrout D."/>
            <person name="Li R."/>
            <person name="Bao Z."/>
        </authorList>
    </citation>
    <scope>NUCLEOTIDE SEQUENCE [LARGE SCALE GENOMIC DNA]</scope>
    <source>
        <strain evidence="12 13">PY_sf001</strain>
    </source>
</reference>
<dbReference type="Pfam" id="PF00001">
    <property type="entry name" value="7tm_1"/>
    <property type="match status" value="1"/>
</dbReference>